<evidence type="ECO:0000256" key="5">
    <source>
        <dbReference type="ARBA" id="ARBA00022839"/>
    </source>
</evidence>
<dbReference type="SUPFAM" id="SSF64182">
    <property type="entry name" value="DHH phosphoesterases"/>
    <property type="match status" value="1"/>
</dbReference>
<organism evidence="9 10">
    <name type="scientific">Lysobacter soyae</name>
    <dbReference type="NCBI Taxonomy" id="2764185"/>
    <lineage>
        <taxon>Bacteria</taxon>
        <taxon>Pseudomonadati</taxon>
        <taxon>Pseudomonadota</taxon>
        <taxon>Gammaproteobacteria</taxon>
        <taxon>Lysobacterales</taxon>
        <taxon>Lysobacteraceae</taxon>
        <taxon>Lysobacter</taxon>
    </lineage>
</organism>
<dbReference type="PANTHER" id="PTHR30255">
    <property type="entry name" value="SINGLE-STRANDED-DNA-SPECIFIC EXONUCLEASE RECJ"/>
    <property type="match status" value="1"/>
</dbReference>
<evidence type="ECO:0000259" key="7">
    <source>
        <dbReference type="Pfam" id="PF02272"/>
    </source>
</evidence>
<evidence type="ECO:0000256" key="3">
    <source>
        <dbReference type="ARBA" id="ARBA00022722"/>
    </source>
</evidence>
<protein>
    <recommendedName>
        <fullName evidence="2">Single-stranded-DNA-specific exonuclease RecJ</fullName>
    </recommendedName>
</protein>
<dbReference type="InterPro" id="IPR041122">
    <property type="entry name" value="RecJ_OB"/>
</dbReference>
<dbReference type="InterPro" id="IPR038763">
    <property type="entry name" value="DHH_sf"/>
</dbReference>
<dbReference type="NCBIfam" id="TIGR00644">
    <property type="entry name" value="recJ"/>
    <property type="match status" value="1"/>
</dbReference>
<sequence>MRDETRSALKIVRRSTPVATEGSAVWPDHWPKVLRQVHAARGSISAASAMPRLDVMPHFSGLAMIETAVDLLESAIQAQKHIVVTADFDCDGATACAVAVRGLKMLGATRVSFAVPDRAIHGYGLSPALVDDLKALSPDLIVTVDHGIACMDGVRAAKAAGWQVLVTDHHLPGDRLPPADAIVNPNQPGDTFPSKALAGVGVMFYVLLALRSRLGASSVDLSTLLDLVAIGTVADMVKLDELNRALVLAGLSRMRSGRMHAGVAALMAVAGRHNATLTPTDIGFSIGPRINAAGRLEDMRVGIECLLTDDPGIAANLAQLLDSINAERRQLQSAMVESGDFLAETACLDESNAQVLCLHDPAWHAGVIGLVASKLKDKLHRPVIAFAPSGNEDGMLRGSARSITGFHMRDALALVDARHTGLITRFGGHAMAAGLTLPAANLDAFRDAMQSVGAEWLTPAMLQAVVESDGPLSVEDMGLQTAVSLRDGGVWGQAYPEPLFDDAFDVVSCRALKDKHLKLTVQKDGKMFNAIQFNAPRREAVGNVRLVYQLAVDDWRGGTEVQLLVRHLEQI</sequence>
<dbReference type="Proteomes" id="UP000824755">
    <property type="component" value="Chromosome"/>
</dbReference>
<evidence type="ECO:0000256" key="2">
    <source>
        <dbReference type="ARBA" id="ARBA00019841"/>
    </source>
</evidence>
<dbReference type="EMBL" id="CP080544">
    <property type="protein sequence ID" value="QYR52161.1"/>
    <property type="molecule type" value="Genomic_DNA"/>
</dbReference>
<comment type="similarity">
    <text evidence="1">Belongs to the RecJ family.</text>
</comment>
<dbReference type="InterPro" id="IPR003156">
    <property type="entry name" value="DHHA1_dom"/>
</dbReference>
<dbReference type="PANTHER" id="PTHR30255:SF2">
    <property type="entry name" value="SINGLE-STRANDED-DNA-SPECIFIC EXONUCLEASE RECJ"/>
    <property type="match status" value="1"/>
</dbReference>
<dbReference type="Gene3D" id="3.90.1640.30">
    <property type="match status" value="1"/>
</dbReference>
<accession>A0ABX8WMW6</accession>
<dbReference type="Pfam" id="PF01368">
    <property type="entry name" value="DHH"/>
    <property type="match status" value="1"/>
</dbReference>
<feature type="domain" description="RecJ OB" evidence="8">
    <location>
        <begin position="469"/>
        <end position="567"/>
    </location>
</feature>
<keyword evidence="5 9" id="KW-0269">Exonuclease</keyword>
<dbReference type="InterPro" id="IPR051673">
    <property type="entry name" value="SSDNA_exonuclease_RecJ"/>
</dbReference>
<feature type="domain" description="DDH" evidence="6">
    <location>
        <begin position="81"/>
        <end position="232"/>
    </location>
</feature>
<feature type="domain" description="DHHA1" evidence="7">
    <location>
        <begin position="354"/>
        <end position="451"/>
    </location>
</feature>
<gene>
    <name evidence="9" type="primary">recJ</name>
    <name evidence="9" type="ORF">H8L67_05940</name>
</gene>
<evidence type="ECO:0000259" key="6">
    <source>
        <dbReference type="Pfam" id="PF01368"/>
    </source>
</evidence>
<keyword evidence="4" id="KW-0378">Hydrolase</keyword>
<keyword evidence="10" id="KW-1185">Reference proteome</keyword>
<dbReference type="Pfam" id="PF02272">
    <property type="entry name" value="DHHA1"/>
    <property type="match status" value="1"/>
</dbReference>
<proteinExistence type="inferred from homology"/>
<dbReference type="RefSeq" id="WP_220378948.1">
    <property type="nucleotide sequence ID" value="NZ_CP080544.1"/>
</dbReference>
<dbReference type="Gene3D" id="3.10.310.30">
    <property type="match status" value="1"/>
</dbReference>
<reference evidence="9 10" key="1">
    <citation type="submission" date="2021-08" db="EMBL/GenBank/DDBJ databases">
        <title>Lysobacter sp. strain CJ11 Genome sequencing and assembly.</title>
        <authorList>
            <person name="Kim I."/>
        </authorList>
    </citation>
    <scope>NUCLEOTIDE SEQUENCE [LARGE SCALE GENOMIC DNA]</scope>
    <source>
        <strain evidence="9 10">CJ11</strain>
    </source>
</reference>
<name>A0ABX8WMW6_9GAMM</name>
<evidence type="ECO:0000256" key="1">
    <source>
        <dbReference type="ARBA" id="ARBA00005915"/>
    </source>
</evidence>
<evidence type="ECO:0000313" key="9">
    <source>
        <dbReference type="EMBL" id="QYR52161.1"/>
    </source>
</evidence>
<dbReference type="InterPro" id="IPR001667">
    <property type="entry name" value="DDH_dom"/>
</dbReference>
<dbReference type="GO" id="GO:0004527">
    <property type="term" value="F:exonuclease activity"/>
    <property type="evidence" value="ECO:0007669"/>
    <property type="project" value="UniProtKB-KW"/>
</dbReference>
<dbReference type="InterPro" id="IPR004610">
    <property type="entry name" value="RecJ"/>
</dbReference>
<evidence type="ECO:0000259" key="8">
    <source>
        <dbReference type="Pfam" id="PF17768"/>
    </source>
</evidence>
<evidence type="ECO:0000256" key="4">
    <source>
        <dbReference type="ARBA" id="ARBA00022801"/>
    </source>
</evidence>
<keyword evidence="3" id="KW-0540">Nuclease</keyword>
<evidence type="ECO:0000313" key="10">
    <source>
        <dbReference type="Proteomes" id="UP000824755"/>
    </source>
</evidence>
<dbReference type="Pfam" id="PF17768">
    <property type="entry name" value="RecJ_OB"/>
    <property type="match status" value="1"/>
</dbReference>